<sequence>MSTTHPSTQELHSLFPRWHVKRRDASLVKRLGMRCLETLFVAAAMYILPTLIHGIVQSFDHLYELMGRRAPSPFINSTSWWNIVVAMTLLLNWHIWLGRLSYQVELKNTKDRSSWGRILGQVGIPLLLLVLGSHSVYQVIGRLGSPLPFVGMGNVEGNSRLETEGREL</sequence>
<dbReference type="OrthoDB" id="3792161at2759"/>
<dbReference type="AlphaFoldDB" id="A0A6A6A6K8"/>
<dbReference type="RefSeq" id="XP_033522011.1">
    <property type="nucleotide sequence ID" value="XM_033663972.1"/>
</dbReference>
<keyword evidence="1" id="KW-1133">Transmembrane helix</keyword>
<evidence type="ECO:0000313" key="3">
    <source>
        <dbReference type="Proteomes" id="UP000799771"/>
    </source>
</evidence>
<keyword evidence="1" id="KW-0472">Membrane</keyword>
<keyword evidence="3" id="KW-1185">Reference proteome</keyword>
<evidence type="ECO:0000313" key="2">
    <source>
        <dbReference type="EMBL" id="KAF2127622.1"/>
    </source>
</evidence>
<dbReference type="EMBL" id="ML977510">
    <property type="protein sequence ID" value="KAF2127622.1"/>
    <property type="molecule type" value="Genomic_DNA"/>
</dbReference>
<proteinExistence type="predicted"/>
<organism evidence="2 3">
    <name type="scientific">Dothidotthia symphoricarpi CBS 119687</name>
    <dbReference type="NCBI Taxonomy" id="1392245"/>
    <lineage>
        <taxon>Eukaryota</taxon>
        <taxon>Fungi</taxon>
        <taxon>Dikarya</taxon>
        <taxon>Ascomycota</taxon>
        <taxon>Pezizomycotina</taxon>
        <taxon>Dothideomycetes</taxon>
        <taxon>Pleosporomycetidae</taxon>
        <taxon>Pleosporales</taxon>
        <taxon>Dothidotthiaceae</taxon>
        <taxon>Dothidotthia</taxon>
    </lineage>
</organism>
<evidence type="ECO:0000256" key="1">
    <source>
        <dbReference type="SAM" id="Phobius"/>
    </source>
</evidence>
<keyword evidence="1" id="KW-0812">Transmembrane</keyword>
<dbReference type="Proteomes" id="UP000799771">
    <property type="component" value="Unassembled WGS sequence"/>
</dbReference>
<feature type="transmembrane region" description="Helical" evidence="1">
    <location>
        <begin position="118"/>
        <end position="140"/>
    </location>
</feature>
<name>A0A6A6A6K8_9PLEO</name>
<gene>
    <name evidence="2" type="ORF">P153DRAFT_294677</name>
</gene>
<reference evidence="2" key="1">
    <citation type="journal article" date="2020" name="Stud. Mycol.">
        <title>101 Dothideomycetes genomes: a test case for predicting lifestyles and emergence of pathogens.</title>
        <authorList>
            <person name="Haridas S."/>
            <person name="Albert R."/>
            <person name="Binder M."/>
            <person name="Bloem J."/>
            <person name="Labutti K."/>
            <person name="Salamov A."/>
            <person name="Andreopoulos B."/>
            <person name="Baker S."/>
            <person name="Barry K."/>
            <person name="Bills G."/>
            <person name="Bluhm B."/>
            <person name="Cannon C."/>
            <person name="Castanera R."/>
            <person name="Culley D."/>
            <person name="Daum C."/>
            <person name="Ezra D."/>
            <person name="Gonzalez J."/>
            <person name="Henrissat B."/>
            <person name="Kuo A."/>
            <person name="Liang C."/>
            <person name="Lipzen A."/>
            <person name="Lutzoni F."/>
            <person name="Magnuson J."/>
            <person name="Mondo S."/>
            <person name="Nolan M."/>
            <person name="Ohm R."/>
            <person name="Pangilinan J."/>
            <person name="Park H.-J."/>
            <person name="Ramirez L."/>
            <person name="Alfaro M."/>
            <person name="Sun H."/>
            <person name="Tritt A."/>
            <person name="Yoshinaga Y."/>
            <person name="Zwiers L.-H."/>
            <person name="Turgeon B."/>
            <person name="Goodwin S."/>
            <person name="Spatafora J."/>
            <person name="Crous P."/>
            <person name="Grigoriev I."/>
        </authorList>
    </citation>
    <scope>NUCLEOTIDE SEQUENCE</scope>
    <source>
        <strain evidence="2">CBS 119687</strain>
    </source>
</reference>
<protein>
    <submittedName>
        <fullName evidence="2">Uncharacterized protein</fullName>
    </submittedName>
</protein>
<feature type="transmembrane region" description="Helical" evidence="1">
    <location>
        <begin position="79"/>
        <end position="97"/>
    </location>
</feature>
<feature type="transmembrane region" description="Helical" evidence="1">
    <location>
        <begin position="39"/>
        <end position="59"/>
    </location>
</feature>
<dbReference type="GeneID" id="54404404"/>
<accession>A0A6A6A6K8</accession>